<keyword evidence="7" id="KW-0521">NADP</keyword>
<evidence type="ECO:0000313" key="10">
    <source>
        <dbReference type="Proteomes" id="UP000228533"/>
    </source>
</evidence>
<accession>A0A2M6WTR1</accession>
<dbReference type="NCBIfam" id="TIGR01472">
    <property type="entry name" value="gmd"/>
    <property type="match status" value="1"/>
</dbReference>
<comment type="caution">
    <text evidence="7">Lacks conserved residue(s) required for the propagation of feature annotation.</text>
</comment>
<dbReference type="EMBL" id="PFAM01000012">
    <property type="protein sequence ID" value="PIT96182.1"/>
    <property type="molecule type" value="Genomic_DNA"/>
</dbReference>
<sequence>MQKKALITGVTGQDGSYLAELLLEKGYQVYGIQRRSSTPNSIRVDHLYDDEYNKNFITIYGDLGDSASIYRILQEVRPDEVYNLGAQSHVGVSFDVPEYTADITGLGSLRILEALRNLKLPARYYQASSSEMFGKVLATPQNLNTPFNPQSPYGASKMFAFYMTKVYRQSYGIFASNGILFNHESPRRGINFVTRKISLGLARVKLGIQKELRLGNLDSKRDWGYSKDYVEGIWRILQHHEADDFLLATGETRTVREFVEEVAKHLDMNIVWSGKGTEEQGIDYNTGQVIVAIDPAYFRPSEVDLLLGNSEKAREVLGWQPKVTFKALAQLMAEEDFKIAQAEVVAGKKINLSKYQIK</sequence>
<comment type="similarity">
    <text evidence="3 7">Belongs to the NAD(P)-dependent epimerase/dehydratase family. GDP-mannose 4,6-dehydratase subfamily.</text>
</comment>
<dbReference type="GO" id="GO:0042351">
    <property type="term" value="P:'de novo' GDP-L-fucose biosynthetic process"/>
    <property type="evidence" value="ECO:0007669"/>
    <property type="project" value="TreeGrafter"/>
</dbReference>
<comment type="caution">
    <text evidence="9">The sequence shown here is derived from an EMBL/GenBank/DDBJ whole genome shotgun (WGS) entry which is preliminary data.</text>
</comment>
<evidence type="ECO:0000256" key="2">
    <source>
        <dbReference type="ARBA" id="ARBA00001937"/>
    </source>
</evidence>
<dbReference type="GO" id="GO:0070401">
    <property type="term" value="F:NADP+ binding"/>
    <property type="evidence" value="ECO:0007669"/>
    <property type="project" value="UniProtKB-UniRule"/>
</dbReference>
<evidence type="ECO:0000256" key="6">
    <source>
        <dbReference type="ARBA" id="ARBA00059383"/>
    </source>
</evidence>
<dbReference type="EC" id="4.2.1.47" evidence="4 7"/>
<evidence type="ECO:0000256" key="5">
    <source>
        <dbReference type="ARBA" id="ARBA00023239"/>
    </source>
</evidence>
<dbReference type="Gene3D" id="3.40.50.720">
    <property type="entry name" value="NAD(P)-binding Rossmann-like Domain"/>
    <property type="match status" value="1"/>
</dbReference>
<dbReference type="SUPFAM" id="SSF51735">
    <property type="entry name" value="NAD(P)-binding Rossmann-fold domains"/>
    <property type="match status" value="1"/>
</dbReference>
<dbReference type="InterPro" id="IPR016040">
    <property type="entry name" value="NAD(P)-bd_dom"/>
</dbReference>
<dbReference type="PANTHER" id="PTHR43715:SF1">
    <property type="entry name" value="GDP-MANNOSE 4,6 DEHYDRATASE"/>
    <property type="match status" value="1"/>
</dbReference>
<proteinExistence type="inferred from homology"/>
<dbReference type="InterPro" id="IPR036291">
    <property type="entry name" value="NAD(P)-bd_dom_sf"/>
</dbReference>
<name>A0A2M6WTR1_9BACT</name>
<evidence type="ECO:0000256" key="3">
    <source>
        <dbReference type="ARBA" id="ARBA00009263"/>
    </source>
</evidence>
<keyword evidence="5 7" id="KW-0456">Lyase</keyword>
<evidence type="ECO:0000259" key="8">
    <source>
        <dbReference type="Pfam" id="PF16363"/>
    </source>
</evidence>
<protein>
    <recommendedName>
        <fullName evidence="4 7">GDP-mannose 4,6-dehydratase</fullName>
        <ecNumber evidence="4 7">4.2.1.47</ecNumber>
    </recommendedName>
    <alternativeName>
        <fullName evidence="7">GDP-D-mannose dehydratase</fullName>
    </alternativeName>
</protein>
<organism evidence="9 10">
    <name type="scientific">Candidatus Falkowbacteria bacterium CG10_big_fil_rev_8_21_14_0_10_37_14</name>
    <dbReference type="NCBI Taxonomy" id="1974561"/>
    <lineage>
        <taxon>Bacteria</taxon>
        <taxon>Candidatus Falkowiibacteriota</taxon>
    </lineage>
</organism>
<comment type="function">
    <text evidence="6 7">Catalyzes the conversion of GDP-D-mannose to GDP-4-dehydro-6-deoxy-D-mannose.</text>
</comment>
<dbReference type="Proteomes" id="UP000228533">
    <property type="component" value="Unassembled WGS sequence"/>
</dbReference>
<feature type="binding site" evidence="7">
    <location>
        <position position="124"/>
    </location>
    <ligand>
        <name>NADP(+)</name>
        <dbReference type="ChEBI" id="CHEBI:58349"/>
    </ligand>
</feature>
<dbReference type="CDD" id="cd05260">
    <property type="entry name" value="GDP_MD_SDR_e"/>
    <property type="match status" value="1"/>
</dbReference>
<dbReference type="InterPro" id="IPR006368">
    <property type="entry name" value="GDP_Man_deHydtase"/>
</dbReference>
<evidence type="ECO:0000313" key="9">
    <source>
        <dbReference type="EMBL" id="PIT96182.1"/>
    </source>
</evidence>
<dbReference type="Gene3D" id="3.90.25.10">
    <property type="entry name" value="UDP-galactose 4-epimerase, domain 1"/>
    <property type="match status" value="1"/>
</dbReference>
<comment type="catalytic activity">
    <reaction evidence="1 7">
        <text>GDP-alpha-D-mannose = GDP-4-dehydro-alpha-D-rhamnose + H2O</text>
        <dbReference type="Rhea" id="RHEA:23820"/>
        <dbReference type="ChEBI" id="CHEBI:15377"/>
        <dbReference type="ChEBI" id="CHEBI:57527"/>
        <dbReference type="ChEBI" id="CHEBI:57964"/>
        <dbReference type="EC" id="4.2.1.47"/>
    </reaction>
</comment>
<dbReference type="GO" id="GO:0008446">
    <property type="term" value="F:GDP-mannose 4,6-dehydratase activity"/>
    <property type="evidence" value="ECO:0007669"/>
    <property type="project" value="UniProtKB-UniRule"/>
</dbReference>
<reference evidence="10" key="1">
    <citation type="submission" date="2017-09" db="EMBL/GenBank/DDBJ databases">
        <title>Depth-based differentiation of microbial function through sediment-hosted aquifers and enrichment of novel symbionts in the deep terrestrial subsurface.</title>
        <authorList>
            <person name="Probst A.J."/>
            <person name="Ladd B."/>
            <person name="Jarett J.K."/>
            <person name="Geller-Mcgrath D.E."/>
            <person name="Sieber C.M.K."/>
            <person name="Emerson J.B."/>
            <person name="Anantharaman K."/>
            <person name="Thomas B.C."/>
            <person name="Malmstrom R."/>
            <person name="Stieglmeier M."/>
            <person name="Klingl A."/>
            <person name="Woyke T."/>
            <person name="Ryan C.M."/>
            <person name="Banfield J.F."/>
        </authorList>
    </citation>
    <scope>NUCLEOTIDE SEQUENCE [LARGE SCALE GENOMIC DNA]</scope>
</reference>
<evidence type="ECO:0000256" key="7">
    <source>
        <dbReference type="HAMAP-Rule" id="MF_00955"/>
    </source>
</evidence>
<evidence type="ECO:0000256" key="4">
    <source>
        <dbReference type="ARBA" id="ARBA00011989"/>
    </source>
</evidence>
<dbReference type="PANTHER" id="PTHR43715">
    <property type="entry name" value="GDP-MANNOSE 4,6-DEHYDRATASE"/>
    <property type="match status" value="1"/>
</dbReference>
<evidence type="ECO:0000256" key="1">
    <source>
        <dbReference type="ARBA" id="ARBA00000188"/>
    </source>
</evidence>
<dbReference type="Pfam" id="PF16363">
    <property type="entry name" value="GDP_Man_Dehyd"/>
    <property type="match status" value="1"/>
</dbReference>
<dbReference type="FunFam" id="3.40.50.720:FF:000924">
    <property type="entry name" value="GDP-mannose 4,6 dehydratase"/>
    <property type="match status" value="1"/>
</dbReference>
<feature type="domain" description="NAD(P)-binding" evidence="8">
    <location>
        <begin position="6"/>
        <end position="332"/>
    </location>
</feature>
<dbReference type="AlphaFoldDB" id="A0A2M6WTR1"/>
<dbReference type="HAMAP" id="MF_00955">
    <property type="entry name" value="GDP_Man_dehydratase"/>
    <property type="match status" value="1"/>
</dbReference>
<comment type="cofactor">
    <cofactor evidence="2 7">
        <name>NADP(+)</name>
        <dbReference type="ChEBI" id="CHEBI:58349"/>
    </cofactor>
</comment>
<gene>
    <name evidence="7 9" type="primary">gmd</name>
    <name evidence="9" type="ORF">COT94_01810</name>
</gene>